<reference evidence="3" key="1">
    <citation type="journal article" date="2021" name="J Fungi (Basel)">
        <title>Virulence traits and population genomics of the black yeast Aureobasidium melanogenum.</title>
        <authorList>
            <person name="Cernosa A."/>
            <person name="Sun X."/>
            <person name="Gostincar C."/>
            <person name="Fang C."/>
            <person name="Gunde-Cimerman N."/>
            <person name="Song Z."/>
        </authorList>
    </citation>
    <scope>NUCLEOTIDE SEQUENCE</scope>
    <source>
        <strain evidence="3">EXF-9298</strain>
    </source>
</reference>
<feature type="compositionally biased region" description="Low complexity" evidence="1">
    <location>
        <begin position="309"/>
        <end position="321"/>
    </location>
</feature>
<gene>
    <name evidence="3" type="ORF">KCU98_g9821</name>
</gene>
<comment type="caution">
    <text evidence="3">The sequence shown here is derived from an EMBL/GenBank/DDBJ whole genome shotgun (WGS) entry which is preliminary data.</text>
</comment>
<feature type="compositionally biased region" description="Polar residues" evidence="1">
    <location>
        <begin position="855"/>
        <end position="869"/>
    </location>
</feature>
<proteinExistence type="predicted"/>
<feature type="region of interest" description="Disordered" evidence="1">
    <location>
        <begin position="1"/>
        <end position="54"/>
    </location>
</feature>
<feature type="compositionally biased region" description="Polar residues" evidence="1">
    <location>
        <begin position="278"/>
        <end position="295"/>
    </location>
</feature>
<evidence type="ECO:0000259" key="2">
    <source>
        <dbReference type="PROSITE" id="PS50882"/>
    </source>
</evidence>
<organism evidence="3 4">
    <name type="scientific">Aureobasidium melanogenum</name>
    <name type="common">Aureobasidium pullulans var. melanogenum</name>
    <dbReference type="NCBI Taxonomy" id="46634"/>
    <lineage>
        <taxon>Eukaryota</taxon>
        <taxon>Fungi</taxon>
        <taxon>Dikarya</taxon>
        <taxon>Ascomycota</taxon>
        <taxon>Pezizomycotina</taxon>
        <taxon>Dothideomycetes</taxon>
        <taxon>Dothideomycetidae</taxon>
        <taxon>Dothideales</taxon>
        <taxon>Saccotheciaceae</taxon>
        <taxon>Aureobasidium</taxon>
    </lineage>
</organism>
<dbReference type="GO" id="GO:0003723">
    <property type="term" value="F:RNA binding"/>
    <property type="evidence" value="ECO:0007669"/>
    <property type="project" value="InterPro"/>
</dbReference>
<feature type="compositionally biased region" description="Low complexity" evidence="1">
    <location>
        <begin position="42"/>
        <end position="54"/>
    </location>
</feature>
<dbReference type="PROSITE" id="PS50882">
    <property type="entry name" value="YTH"/>
    <property type="match status" value="1"/>
</dbReference>
<feature type="compositionally biased region" description="Polar residues" evidence="1">
    <location>
        <begin position="247"/>
        <end position="264"/>
    </location>
</feature>
<feature type="compositionally biased region" description="Polar residues" evidence="1">
    <location>
        <begin position="709"/>
        <end position="724"/>
    </location>
</feature>
<dbReference type="Gene3D" id="3.10.590.10">
    <property type="entry name" value="ph1033 like domains"/>
    <property type="match status" value="1"/>
</dbReference>
<feature type="compositionally biased region" description="Polar residues" evidence="1">
    <location>
        <begin position="11"/>
        <end position="41"/>
    </location>
</feature>
<dbReference type="AlphaFoldDB" id="A0A9P8FMU7"/>
<evidence type="ECO:0000256" key="1">
    <source>
        <dbReference type="SAM" id="MobiDB-lite"/>
    </source>
</evidence>
<feature type="compositionally biased region" description="Polar residues" evidence="1">
    <location>
        <begin position="733"/>
        <end position="761"/>
    </location>
</feature>
<dbReference type="Proteomes" id="UP000729357">
    <property type="component" value="Unassembled WGS sequence"/>
</dbReference>
<feature type="region of interest" description="Disordered" evidence="1">
    <location>
        <begin position="231"/>
        <end position="264"/>
    </location>
</feature>
<reference evidence="3" key="2">
    <citation type="submission" date="2021-08" db="EMBL/GenBank/DDBJ databases">
        <authorList>
            <person name="Gostincar C."/>
            <person name="Sun X."/>
            <person name="Song Z."/>
            <person name="Gunde-Cimerman N."/>
        </authorList>
    </citation>
    <scope>NUCLEOTIDE SEQUENCE</scope>
    <source>
        <strain evidence="3">EXF-9298</strain>
    </source>
</reference>
<evidence type="ECO:0000313" key="4">
    <source>
        <dbReference type="Proteomes" id="UP000729357"/>
    </source>
</evidence>
<dbReference type="EMBL" id="JAHFXS010001388">
    <property type="protein sequence ID" value="KAG9977809.1"/>
    <property type="molecule type" value="Genomic_DNA"/>
</dbReference>
<feature type="non-terminal residue" evidence="3">
    <location>
        <position position="928"/>
    </location>
</feature>
<dbReference type="InterPro" id="IPR007275">
    <property type="entry name" value="YTH_domain"/>
</dbReference>
<evidence type="ECO:0000313" key="3">
    <source>
        <dbReference type="EMBL" id="KAG9977809.1"/>
    </source>
</evidence>
<feature type="region of interest" description="Disordered" evidence="1">
    <location>
        <begin position="146"/>
        <end position="189"/>
    </location>
</feature>
<dbReference type="Pfam" id="PF04146">
    <property type="entry name" value="YTH"/>
    <property type="match status" value="1"/>
</dbReference>
<sequence length="928" mass="100247">MPPTTAAGSAPFNSPKLTSGVPSASNSQEVSQDSATGEITTAQHSGSSAADASSDHAYLTVNQGTDYYLEVFKRRRIIHNPTVQRLAQQHLARASFDSDSVRALFNSEPSAITSDQDQPNRNASMPAMATSFGCGAFNNIAGLSGPDGAAHHTHPRNTLPGFTGATDNTGNHRVVDPIGFSGSDPRSVGVSRVPFTPQPTGFMIPGLGALVKPLGLDDKKASVSSPLQTRSLVAGPHSHNHGGSSNVSDLPQQSASNSVDMSTTQIQQKPLGVAALPTGSQLSPLKQDSSVSSKTLAADQVEKPMVQDPASPNAPAAPKKPQIINSPSDATKEAEYVRPAGPPPVWVQKQAPRIFKQVRAQNNNHSFETFGGASSILSGMNPDHYSMPYGSQVVAIKCPNLDDILMSHQTGFWGTNQNVMTRIMDLHTNREDPSMKTLFLWSMPGSKHFCGLSELQAFDPGVKTDFWDKETGKWVKVQGSMMISWTYNKLVPYEEVIPLVEGKIDQQSITQMWNGMYYTEGTGREVVKAYVEAPHIENLLAAPTGDFFRRAMEHSKIATVPPMGPKFLGRGGYRGRGTYRPTRRGTMENDKSDGRTQPASMQGSVAKQEGKETVCTESKATSPEQHRDRGKPELQILPVLKYADGTMTTAPDAHGKTVPVTPHKKLTSTEVSLAGKFNLLGQVQAQNTCAEASHSLSWVQGPRAERSKSLAQTQSGNTLQSSNVPPVMRNPATVGTSLPSNEQIIQRKSGSISNEGANNRISFEMPPPRKPSVAQQDSALYSEHHSFSTPRTMPENRFMHNISTWSYNSKPVTPPQPVAPKTPVSQSRSLYELITSPLDNSLHGTPTRHGVRLPSTPSRVGSQSKSTYGFGQVPEKLRTPDSSPLTARIQLAQHIDTPRPSSSLGGVDYEQEEGNNKPHWVSTLVENE</sequence>
<feature type="compositionally biased region" description="Polar residues" evidence="1">
    <location>
        <begin position="595"/>
        <end position="605"/>
    </location>
</feature>
<feature type="region of interest" description="Disordered" evidence="1">
    <location>
        <begin position="700"/>
        <end position="773"/>
    </location>
</feature>
<feature type="region of interest" description="Disordered" evidence="1">
    <location>
        <begin position="837"/>
        <end position="881"/>
    </location>
</feature>
<name>A0A9P8FMU7_AURME</name>
<feature type="region of interest" description="Disordered" evidence="1">
    <location>
        <begin position="563"/>
        <end position="633"/>
    </location>
</feature>
<accession>A0A9P8FMU7</accession>
<feature type="compositionally biased region" description="Basic and acidic residues" evidence="1">
    <location>
        <begin position="585"/>
        <end position="594"/>
    </location>
</feature>
<feature type="region of interest" description="Disordered" evidence="1">
    <location>
        <begin position="277"/>
        <end position="343"/>
    </location>
</feature>
<feature type="domain" description="YTH" evidence="2">
    <location>
        <begin position="391"/>
        <end position="530"/>
    </location>
</feature>
<keyword evidence="4" id="KW-1185">Reference proteome</keyword>
<protein>
    <recommendedName>
        <fullName evidence="2">YTH domain-containing protein</fullName>
    </recommendedName>
</protein>
<feature type="region of interest" description="Disordered" evidence="1">
    <location>
        <begin position="893"/>
        <end position="928"/>
    </location>
</feature>